<evidence type="ECO:0000313" key="1">
    <source>
        <dbReference type="EMBL" id="PON85309.1"/>
    </source>
</evidence>
<comment type="caution">
    <text evidence="1">The sequence shown here is derived from an EMBL/GenBank/DDBJ whole genome shotgun (WGS) entry which is preliminary data.</text>
</comment>
<protein>
    <submittedName>
        <fullName evidence="1">Uncharacterized protein</fullName>
    </submittedName>
</protein>
<dbReference type="Proteomes" id="UP000237000">
    <property type="component" value="Unassembled WGS sequence"/>
</dbReference>
<proteinExistence type="predicted"/>
<keyword evidence="2" id="KW-1185">Reference proteome</keyword>
<accession>A0A2P5EIF1</accession>
<reference evidence="2" key="1">
    <citation type="submission" date="2016-06" db="EMBL/GenBank/DDBJ databases">
        <title>Parallel loss of symbiosis genes in relatives of nitrogen-fixing non-legume Parasponia.</title>
        <authorList>
            <person name="Van Velzen R."/>
            <person name="Holmer R."/>
            <person name="Bu F."/>
            <person name="Rutten L."/>
            <person name="Van Zeijl A."/>
            <person name="Liu W."/>
            <person name="Santuari L."/>
            <person name="Cao Q."/>
            <person name="Sharma T."/>
            <person name="Shen D."/>
            <person name="Roswanjaya Y."/>
            <person name="Wardhani T."/>
            <person name="Kalhor M.S."/>
            <person name="Jansen J."/>
            <person name="Van den Hoogen J."/>
            <person name="Gungor B."/>
            <person name="Hartog M."/>
            <person name="Hontelez J."/>
            <person name="Verver J."/>
            <person name="Yang W.-C."/>
            <person name="Schijlen E."/>
            <person name="Repin R."/>
            <person name="Schilthuizen M."/>
            <person name="Schranz E."/>
            <person name="Heidstra R."/>
            <person name="Miyata K."/>
            <person name="Fedorova E."/>
            <person name="Kohlen W."/>
            <person name="Bisseling T."/>
            <person name="Smit S."/>
            <person name="Geurts R."/>
        </authorList>
    </citation>
    <scope>NUCLEOTIDE SEQUENCE [LARGE SCALE GENOMIC DNA]</scope>
    <source>
        <strain evidence="2">cv. RG33-2</strain>
    </source>
</reference>
<gene>
    <name evidence="1" type="ORF">TorRG33x02_189770</name>
</gene>
<sequence>MASVYAADSSAYHQAAAFADDDQSEGIKDTLVDDLLTATLKVKRNSILFNANITHQLLFDG</sequence>
<dbReference type="EMBL" id="JXTC01000150">
    <property type="protein sequence ID" value="PON85309.1"/>
    <property type="molecule type" value="Genomic_DNA"/>
</dbReference>
<name>A0A2P5EIF1_TREOI</name>
<evidence type="ECO:0000313" key="2">
    <source>
        <dbReference type="Proteomes" id="UP000237000"/>
    </source>
</evidence>
<dbReference type="InParanoid" id="A0A2P5EIF1"/>
<organism evidence="1 2">
    <name type="scientific">Trema orientale</name>
    <name type="common">Charcoal tree</name>
    <name type="synonym">Celtis orientalis</name>
    <dbReference type="NCBI Taxonomy" id="63057"/>
    <lineage>
        <taxon>Eukaryota</taxon>
        <taxon>Viridiplantae</taxon>
        <taxon>Streptophyta</taxon>
        <taxon>Embryophyta</taxon>
        <taxon>Tracheophyta</taxon>
        <taxon>Spermatophyta</taxon>
        <taxon>Magnoliopsida</taxon>
        <taxon>eudicotyledons</taxon>
        <taxon>Gunneridae</taxon>
        <taxon>Pentapetalae</taxon>
        <taxon>rosids</taxon>
        <taxon>fabids</taxon>
        <taxon>Rosales</taxon>
        <taxon>Cannabaceae</taxon>
        <taxon>Trema</taxon>
    </lineage>
</organism>
<dbReference type="AlphaFoldDB" id="A0A2P5EIF1"/>